<evidence type="ECO:0000313" key="3">
    <source>
        <dbReference type="Proteomes" id="UP000765509"/>
    </source>
</evidence>
<feature type="region of interest" description="Disordered" evidence="1">
    <location>
        <begin position="41"/>
        <end position="106"/>
    </location>
</feature>
<comment type="caution">
    <text evidence="2">The sequence shown here is derived from an EMBL/GenBank/DDBJ whole genome shotgun (WGS) entry which is preliminary data.</text>
</comment>
<reference evidence="2" key="1">
    <citation type="submission" date="2021-03" db="EMBL/GenBank/DDBJ databases">
        <title>Draft genome sequence of rust myrtle Austropuccinia psidii MF-1, a brazilian biotype.</title>
        <authorList>
            <person name="Quecine M.C."/>
            <person name="Pachon D.M.R."/>
            <person name="Bonatelli M.L."/>
            <person name="Correr F.H."/>
            <person name="Franceschini L.M."/>
            <person name="Leite T.F."/>
            <person name="Margarido G.R.A."/>
            <person name="Almeida C.A."/>
            <person name="Ferrarezi J.A."/>
            <person name="Labate C.A."/>
        </authorList>
    </citation>
    <scope>NUCLEOTIDE SEQUENCE</scope>
    <source>
        <strain evidence="2">MF-1</strain>
    </source>
</reference>
<evidence type="ECO:0000256" key="1">
    <source>
        <dbReference type="SAM" id="MobiDB-lite"/>
    </source>
</evidence>
<name>A0A9Q3BHR7_9BASI</name>
<feature type="compositionally biased region" description="Polar residues" evidence="1">
    <location>
        <begin position="41"/>
        <end position="68"/>
    </location>
</feature>
<protein>
    <submittedName>
        <fullName evidence="2">Uncharacterized protein</fullName>
    </submittedName>
</protein>
<sequence>MVITKGWNCNRKFKLLEEREASIMRNQATIQAVKEQLNQAEHTLIPSGSQRLDQPNSPVASHHSSTSRLVAKSHHYSQSEVVSRRRKDQRLKTRLLPTGGQNSQTQ</sequence>
<feature type="compositionally biased region" description="Basic residues" evidence="1">
    <location>
        <begin position="84"/>
        <end position="93"/>
    </location>
</feature>
<accession>A0A9Q3BHR7</accession>
<proteinExistence type="predicted"/>
<dbReference type="AlphaFoldDB" id="A0A9Q3BHR7"/>
<keyword evidence="3" id="KW-1185">Reference proteome</keyword>
<gene>
    <name evidence="2" type="ORF">O181_005028</name>
</gene>
<dbReference type="Proteomes" id="UP000765509">
    <property type="component" value="Unassembled WGS sequence"/>
</dbReference>
<dbReference type="EMBL" id="AVOT02001009">
    <property type="protein sequence ID" value="MBW0465313.1"/>
    <property type="molecule type" value="Genomic_DNA"/>
</dbReference>
<evidence type="ECO:0000313" key="2">
    <source>
        <dbReference type="EMBL" id="MBW0465313.1"/>
    </source>
</evidence>
<organism evidence="2 3">
    <name type="scientific">Austropuccinia psidii MF-1</name>
    <dbReference type="NCBI Taxonomy" id="1389203"/>
    <lineage>
        <taxon>Eukaryota</taxon>
        <taxon>Fungi</taxon>
        <taxon>Dikarya</taxon>
        <taxon>Basidiomycota</taxon>
        <taxon>Pucciniomycotina</taxon>
        <taxon>Pucciniomycetes</taxon>
        <taxon>Pucciniales</taxon>
        <taxon>Sphaerophragmiaceae</taxon>
        <taxon>Austropuccinia</taxon>
    </lineage>
</organism>